<organism evidence="1 2">
    <name type="scientific">Faecalibacterium prausnitzii M21/2</name>
    <dbReference type="NCBI Taxonomy" id="411485"/>
    <lineage>
        <taxon>Bacteria</taxon>
        <taxon>Bacillati</taxon>
        <taxon>Bacillota</taxon>
        <taxon>Clostridia</taxon>
        <taxon>Eubacteriales</taxon>
        <taxon>Oscillospiraceae</taxon>
        <taxon>Faecalibacterium</taxon>
    </lineage>
</organism>
<dbReference type="HOGENOM" id="CLU_3183914_0_0_9"/>
<comment type="caution">
    <text evidence="1">The sequence shown here is derived from an EMBL/GenBank/DDBJ whole genome shotgun (WGS) entry which is preliminary data.</text>
</comment>
<name>A8SGR7_9FIRM</name>
<accession>A8SGR7</accession>
<dbReference type="AlphaFoldDB" id="A8SGR7"/>
<dbReference type="EMBL" id="ABED02000029">
    <property type="protein sequence ID" value="EDP20348.1"/>
    <property type="molecule type" value="Genomic_DNA"/>
</dbReference>
<sequence length="46" mass="5084">MADAPFYKLTVCKKNTAARRLCQEGVEPKIHSFPAALHCFCAGFLV</sequence>
<gene>
    <name evidence="1" type="ORF">FAEPRAM212_03141</name>
</gene>
<reference evidence="1 2" key="2">
    <citation type="submission" date="2007-09" db="EMBL/GenBank/DDBJ databases">
        <authorList>
            <person name="Fulton L."/>
            <person name="Clifton S."/>
            <person name="Fulton B."/>
            <person name="Xu J."/>
            <person name="Minx P."/>
            <person name="Pepin K.H."/>
            <person name="Johnson M."/>
            <person name="Thiruvilangam P."/>
            <person name="Bhonagiri V."/>
            <person name="Nash W.E."/>
            <person name="Mardis E.R."/>
            <person name="Wilson R.K."/>
        </authorList>
    </citation>
    <scope>NUCLEOTIDE SEQUENCE [LARGE SCALE GENOMIC DNA]</scope>
    <source>
        <strain evidence="1 2">M21/2</strain>
    </source>
</reference>
<protein>
    <submittedName>
        <fullName evidence="1">Uncharacterized protein</fullName>
    </submittedName>
</protein>
<dbReference type="Proteomes" id="UP000005945">
    <property type="component" value="Unassembled WGS sequence"/>
</dbReference>
<reference evidence="1 2" key="1">
    <citation type="submission" date="2007-09" db="EMBL/GenBank/DDBJ databases">
        <title>Draft genome sequence of Faecalibacterium prausnitzii M21/2.</title>
        <authorList>
            <person name="Sudarsanam P."/>
            <person name="Ley R."/>
            <person name="Guruge J."/>
            <person name="Turnbaugh P.J."/>
            <person name="Mahowald M."/>
            <person name="Liep D."/>
            <person name="Gordon J."/>
        </authorList>
    </citation>
    <scope>NUCLEOTIDE SEQUENCE [LARGE SCALE GENOMIC DNA]</scope>
    <source>
        <strain evidence="1 2">M21/2</strain>
    </source>
</reference>
<evidence type="ECO:0000313" key="2">
    <source>
        <dbReference type="Proteomes" id="UP000005945"/>
    </source>
</evidence>
<evidence type="ECO:0000313" key="1">
    <source>
        <dbReference type="EMBL" id="EDP20348.1"/>
    </source>
</evidence>
<proteinExistence type="predicted"/>